<feature type="domain" description="Peptidase M48" evidence="13">
    <location>
        <begin position="78"/>
        <end position="311"/>
    </location>
</feature>
<feature type="transmembrane region" description="Helical" evidence="12">
    <location>
        <begin position="152"/>
        <end position="173"/>
    </location>
</feature>
<evidence type="ECO:0000256" key="6">
    <source>
        <dbReference type="ARBA" id="ARBA00022723"/>
    </source>
</evidence>
<dbReference type="InterPro" id="IPR022919">
    <property type="entry name" value="Pept_M48_protease_HtpX"/>
</dbReference>
<comment type="cofactor">
    <cofactor evidence="12">
        <name>Zn(2+)</name>
        <dbReference type="ChEBI" id="CHEBI:29105"/>
    </cofactor>
    <text evidence="12">Binds 1 zinc ion per subunit.</text>
</comment>
<evidence type="ECO:0000256" key="11">
    <source>
        <dbReference type="ARBA" id="ARBA00023136"/>
    </source>
</evidence>
<sequence>MNLYTQKDSNIRKTWFLLTGFFLFIMAFGWLISYVWQAPEILYIAVFLSIGMNLVAYWKSDSIALAMSRARAISREGNEYVYRMIENLAITAGLPAPRIYLIDSPQINAFATGRDPKHAAVAITTGAIQKLQNEELEGVLAHELSHIGNRDILVSTVVVVMAGLISILSDIILRATFHGSFGGDRDNRGGGGGIVLLVGLLAAILAPIAATIIQLAVSRKREFLADASGALLTRYPDGLANALEKIGHDEIPMRFAHNGTAHLFIANPFKADVGRVGSPTEASGGQKTSWFIRIFSTHPPLEERIKILRGMRV</sequence>
<evidence type="ECO:0000259" key="13">
    <source>
        <dbReference type="Pfam" id="PF01435"/>
    </source>
</evidence>
<keyword evidence="8 12" id="KW-0862">Zinc</keyword>
<dbReference type="CDD" id="cd07340">
    <property type="entry name" value="M48B_Htpx_like"/>
    <property type="match status" value="1"/>
</dbReference>
<protein>
    <recommendedName>
        <fullName evidence="12">Protease HtpX homolog</fullName>
        <ecNumber evidence="12">3.4.24.-</ecNumber>
    </recommendedName>
</protein>
<organism evidence="14 15">
    <name type="scientific">Candidatus Yanofskybacteria bacterium RIFCSPHIGHO2_02_FULL_39_10</name>
    <dbReference type="NCBI Taxonomy" id="1802674"/>
    <lineage>
        <taxon>Bacteria</taxon>
        <taxon>Candidatus Yanofskyibacteriota</taxon>
    </lineage>
</organism>
<dbReference type="EMBL" id="MGJO01000051">
    <property type="protein sequence ID" value="OGN08388.1"/>
    <property type="molecule type" value="Genomic_DNA"/>
</dbReference>
<dbReference type="HAMAP" id="MF_00188">
    <property type="entry name" value="Pept_M48_protease_HtpX"/>
    <property type="match status" value="1"/>
</dbReference>
<dbReference type="InterPro" id="IPR050083">
    <property type="entry name" value="HtpX_protease"/>
</dbReference>
<keyword evidence="6 12" id="KW-0479">Metal-binding</keyword>
<gene>
    <name evidence="12" type="primary">htpX</name>
    <name evidence="14" type="ORF">A3C61_03635</name>
</gene>
<evidence type="ECO:0000256" key="12">
    <source>
        <dbReference type="HAMAP-Rule" id="MF_00188"/>
    </source>
</evidence>
<evidence type="ECO:0000313" key="14">
    <source>
        <dbReference type="EMBL" id="OGN08388.1"/>
    </source>
</evidence>
<dbReference type="EC" id="3.4.24.-" evidence="12"/>
<evidence type="ECO:0000256" key="3">
    <source>
        <dbReference type="ARBA" id="ARBA00022475"/>
    </source>
</evidence>
<evidence type="ECO:0000256" key="5">
    <source>
        <dbReference type="ARBA" id="ARBA00022692"/>
    </source>
</evidence>
<dbReference type="InterPro" id="IPR001915">
    <property type="entry name" value="Peptidase_M48"/>
</dbReference>
<name>A0A1F8F6Z0_9BACT</name>
<keyword evidence="3 12" id="KW-1003">Cell membrane</keyword>
<evidence type="ECO:0000256" key="1">
    <source>
        <dbReference type="ARBA" id="ARBA00004651"/>
    </source>
</evidence>
<evidence type="ECO:0000256" key="10">
    <source>
        <dbReference type="ARBA" id="ARBA00023049"/>
    </source>
</evidence>
<evidence type="ECO:0000256" key="9">
    <source>
        <dbReference type="ARBA" id="ARBA00022989"/>
    </source>
</evidence>
<comment type="subcellular location">
    <subcellularLocation>
        <location evidence="1 12">Cell membrane</location>
        <topology evidence="1 12">Multi-pass membrane protein</topology>
    </subcellularLocation>
</comment>
<feature type="binding site" evidence="12">
    <location>
        <position position="222"/>
    </location>
    <ligand>
        <name>Zn(2+)</name>
        <dbReference type="ChEBI" id="CHEBI:29105"/>
        <note>catalytic</note>
    </ligand>
</feature>
<evidence type="ECO:0000313" key="15">
    <source>
        <dbReference type="Proteomes" id="UP000178908"/>
    </source>
</evidence>
<dbReference type="Proteomes" id="UP000178908">
    <property type="component" value="Unassembled WGS sequence"/>
</dbReference>
<dbReference type="PANTHER" id="PTHR43221">
    <property type="entry name" value="PROTEASE HTPX"/>
    <property type="match status" value="1"/>
</dbReference>
<evidence type="ECO:0000256" key="8">
    <source>
        <dbReference type="ARBA" id="ARBA00022833"/>
    </source>
</evidence>
<dbReference type="PANTHER" id="PTHR43221:SF1">
    <property type="entry name" value="PROTEASE HTPX"/>
    <property type="match status" value="1"/>
</dbReference>
<feature type="binding site" evidence="12">
    <location>
        <position position="146"/>
    </location>
    <ligand>
        <name>Zn(2+)</name>
        <dbReference type="ChEBI" id="CHEBI:29105"/>
        <note>catalytic</note>
    </ligand>
</feature>
<proteinExistence type="inferred from homology"/>
<evidence type="ECO:0000256" key="7">
    <source>
        <dbReference type="ARBA" id="ARBA00022801"/>
    </source>
</evidence>
<feature type="active site" evidence="12">
    <location>
        <position position="143"/>
    </location>
</feature>
<accession>A0A1F8F6Z0</accession>
<dbReference type="AlphaFoldDB" id="A0A1F8F6Z0"/>
<feature type="transmembrane region" description="Helical" evidence="12">
    <location>
        <begin position="15"/>
        <end position="35"/>
    </location>
</feature>
<keyword evidence="9 12" id="KW-1133">Transmembrane helix</keyword>
<dbReference type="GO" id="GO:0008270">
    <property type="term" value="F:zinc ion binding"/>
    <property type="evidence" value="ECO:0007669"/>
    <property type="project" value="UniProtKB-UniRule"/>
</dbReference>
<keyword evidence="5 12" id="KW-0812">Transmembrane</keyword>
<comment type="similarity">
    <text evidence="2 12">Belongs to the peptidase M48B family.</text>
</comment>
<keyword evidence="4 12" id="KW-0645">Protease</keyword>
<feature type="transmembrane region" description="Helical" evidence="12">
    <location>
        <begin position="193"/>
        <end position="217"/>
    </location>
</feature>
<keyword evidence="10 12" id="KW-0482">Metalloprotease</keyword>
<dbReference type="GO" id="GO:0006508">
    <property type="term" value="P:proteolysis"/>
    <property type="evidence" value="ECO:0007669"/>
    <property type="project" value="UniProtKB-KW"/>
</dbReference>
<dbReference type="GO" id="GO:0004222">
    <property type="term" value="F:metalloendopeptidase activity"/>
    <property type="evidence" value="ECO:0007669"/>
    <property type="project" value="UniProtKB-UniRule"/>
</dbReference>
<dbReference type="Pfam" id="PF01435">
    <property type="entry name" value="Peptidase_M48"/>
    <property type="match status" value="1"/>
</dbReference>
<reference evidence="14 15" key="1">
    <citation type="journal article" date="2016" name="Nat. Commun.">
        <title>Thousands of microbial genomes shed light on interconnected biogeochemical processes in an aquifer system.</title>
        <authorList>
            <person name="Anantharaman K."/>
            <person name="Brown C.T."/>
            <person name="Hug L.A."/>
            <person name="Sharon I."/>
            <person name="Castelle C.J."/>
            <person name="Probst A.J."/>
            <person name="Thomas B.C."/>
            <person name="Singh A."/>
            <person name="Wilkins M.J."/>
            <person name="Karaoz U."/>
            <person name="Brodie E.L."/>
            <person name="Williams K.H."/>
            <person name="Hubbard S.S."/>
            <person name="Banfield J.F."/>
        </authorList>
    </citation>
    <scope>NUCLEOTIDE SEQUENCE [LARGE SCALE GENOMIC DNA]</scope>
</reference>
<keyword evidence="7 12" id="KW-0378">Hydrolase</keyword>
<feature type="binding site" evidence="12">
    <location>
        <position position="142"/>
    </location>
    <ligand>
        <name>Zn(2+)</name>
        <dbReference type="ChEBI" id="CHEBI:29105"/>
        <note>catalytic</note>
    </ligand>
</feature>
<evidence type="ECO:0000256" key="4">
    <source>
        <dbReference type="ARBA" id="ARBA00022670"/>
    </source>
</evidence>
<dbReference type="Gene3D" id="3.30.2010.10">
    <property type="entry name" value="Metalloproteases ('zincins'), catalytic domain"/>
    <property type="match status" value="1"/>
</dbReference>
<dbReference type="GO" id="GO:0005886">
    <property type="term" value="C:plasma membrane"/>
    <property type="evidence" value="ECO:0007669"/>
    <property type="project" value="UniProtKB-SubCell"/>
</dbReference>
<feature type="transmembrane region" description="Helical" evidence="12">
    <location>
        <begin position="41"/>
        <end position="58"/>
    </location>
</feature>
<comment type="caution">
    <text evidence="14">The sequence shown here is derived from an EMBL/GenBank/DDBJ whole genome shotgun (WGS) entry which is preliminary data.</text>
</comment>
<keyword evidence="11 12" id="KW-0472">Membrane</keyword>
<evidence type="ECO:0000256" key="2">
    <source>
        <dbReference type="ARBA" id="ARBA00009779"/>
    </source>
</evidence>